<accession>X1QLD5</accession>
<feature type="non-terminal residue" evidence="1">
    <location>
        <position position="39"/>
    </location>
</feature>
<organism evidence="1">
    <name type="scientific">marine sediment metagenome</name>
    <dbReference type="NCBI Taxonomy" id="412755"/>
    <lineage>
        <taxon>unclassified sequences</taxon>
        <taxon>metagenomes</taxon>
        <taxon>ecological metagenomes</taxon>
    </lineage>
</organism>
<reference evidence="1" key="1">
    <citation type="journal article" date="2014" name="Front. Microbiol.">
        <title>High frequency of phylogenetically diverse reductive dehalogenase-homologous genes in deep subseafloor sedimentary metagenomes.</title>
        <authorList>
            <person name="Kawai M."/>
            <person name="Futagami T."/>
            <person name="Toyoda A."/>
            <person name="Takaki Y."/>
            <person name="Nishi S."/>
            <person name="Hori S."/>
            <person name="Arai W."/>
            <person name="Tsubouchi T."/>
            <person name="Morono Y."/>
            <person name="Uchiyama I."/>
            <person name="Ito T."/>
            <person name="Fujiyama A."/>
            <person name="Inagaki F."/>
            <person name="Takami H."/>
        </authorList>
    </citation>
    <scope>NUCLEOTIDE SEQUENCE</scope>
    <source>
        <strain evidence="1">Expedition CK06-06</strain>
    </source>
</reference>
<dbReference type="AlphaFoldDB" id="X1QLD5"/>
<comment type="caution">
    <text evidence="1">The sequence shown here is derived from an EMBL/GenBank/DDBJ whole genome shotgun (WGS) entry which is preliminary data.</text>
</comment>
<dbReference type="EMBL" id="BARV01028043">
    <property type="protein sequence ID" value="GAI44074.1"/>
    <property type="molecule type" value="Genomic_DNA"/>
</dbReference>
<protein>
    <submittedName>
        <fullName evidence="1">Uncharacterized protein</fullName>
    </submittedName>
</protein>
<gene>
    <name evidence="1" type="ORF">S06H3_44996</name>
</gene>
<name>X1QLD5_9ZZZZ</name>
<sequence length="39" mass="4630">MPGLIRDMFQRFEARQARFFDRLSRDARGKLAEVENKCA</sequence>
<proteinExistence type="predicted"/>
<evidence type="ECO:0000313" key="1">
    <source>
        <dbReference type="EMBL" id="GAI44074.1"/>
    </source>
</evidence>